<organism evidence="2 3">
    <name type="scientific">Amycolatopsis albispora</name>
    <dbReference type="NCBI Taxonomy" id="1804986"/>
    <lineage>
        <taxon>Bacteria</taxon>
        <taxon>Bacillati</taxon>
        <taxon>Actinomycetota</taxon>
        <taxon>Actinomycetes</taxon>
        <taxon>Pseudonocardiales</taxon>
        <taxon>Pseudonocardiaceae</taxon>
        <taxon>Amycolatopsis</taxon>
    </lineage>
</organism>
<name>A0A344LF24_9PSEU</name>
<dbReference type="KEGG" id="aab:A4R43_32900"/>
<dbReference type="AlphaFoldDB" id="A0A344LF24"/>
<gene>
    <name evidence="2" type="ORF">A4R43_32900</name>
</gene>
<dbReference type="Proteomes" id="UP000250434">
    <property type="component" value="Chromosome"/>
</dbReference>
<evidence type="ECO:0000313" key="3">
    <source>
        <dbReference type="Proteomes" id="UP000250434"/>
    </source>
</evidence>
<keyword evidence="3" id="KW-1185">Reference proteome</keyword>
<accession>A0A344LF24</accession>
<dbReference type="RefSeq" id="WP_113695715.1">
    <property type="nucleotide sequence ID" value="NZ_CP015163.1"/>
</dbReference>
<evidence type="ECO:0000256" key="1">
    <source>
        <dbReference type="SAM" id="MobiDB-lite"/>
    </source>
</evidence>
<evidence type="ECO:0000313" key="2">
    <source>
        <dbReference type="EMBL" id="AXB46648.1"/>
    </source>
</evidence>
<feature type="region of interest" description="Disordered" evidence="1">
    <location>
        <begin position="41"/>
        <end position="63"/>
    </location>
</feature>
<protein>
    <submittedName>
        <fullName evidence="2">Uncharacterized protein</fullName>
    </submittedName>
</protein>
<proteinExistence type="predicted"/>
<dbReference type="EMBL" id="CP015163">
    <property type="protein sequence ID" value="AXB46648.1"/>
    <property type="molecule type" value="Genomic_DNA"/>
</dbReference>
<reference evidence="2 3" key="1">
    <citation type="submission" date="2016-04" db="EMBL/GenBank/DDBJ databases">
        <title>Complete genome sequence and analysis of deep-sea sediment isolate, Amycolatopsis sp. WP1.</title>
        <authorList>
            <person name="Wang H."/>
            <person name="Chen S."/>
            <person name="Wu Q."/>
        </authorList>
    </citation>
    <scope>NUCLEOTIDE SEQUENCE [LARGE SCALE GENOMIC DNA]</scope>
    <source>
        <strain evidence="2 3">WP1</strain>
    </source>
</reference>
<sequence length="63" mass="6745">MSPWVRASADAPAEVRVPAAGKAVWVKADGEISAPPAVVQVRSDDDHEPPSTWLVPSFELPPR</sequence>